<dbReference type="STRING" id="930991.A0A0D0CEM4"/>
<dbReference type="InParanoid" id="A0A0D0CEM4"/>
<feature type="region of interest" description="Disordered" evidence="1">
    <location>
        <begin position="1"/>
        <end position="33"/>
    </location>
</feature>
<dbReference type="Proteomes" id="UP000054538">
    <property type="component" value="Unassembled WGS sequence"/>
</dbReference>
<feature type="region of interest" description="Disordered" evidence="1">
    <location>
        <begin position="72"/>
        <end position="101"/>
    </location>
</feature>
<reference evidence="2 3" key="1">
    <citation type="submission" date="2014-04" db="EMBL/GenBank/DDBJ databases">
        <authorList>
            <consortium name="DOE Joint Genome Institute"/>
            <person name="Kuo A."/>
            <person name="Kohler A."/>
            <person name="Jargeat P."/>
            <person name="Nagy L.G."/>
            <person name="Floudas D."/>
            <person name="Copeland A."/>
            <person name="Barry K.W."/>
            <person name="Cichocki N."/>
            <person name="Veneault-Fourrey C."/>
            <person name="LaButti K."/>
            <person name="Lindquist E.A."/>
            <person name="Lipzen A."/>
            <person name="Lundell T."/>
            <person name="Morin E."/>
            <person name="Murat C."/>
            <person name="Sun H."/>
            <person name="Tunlid A."/>
            <person name="Henrissat B."/>
            <person name="Grigoriev I.V."/>
            <person name="Hibbett D.S."/>
            <person name="Martin F."/>
            <person name="Nordberg H.P."/>
            <person name="Cantor M.N."/>
            <person name="Hua S.X."/>
        </authorList>
    </citation>
    <scope>NUCLEOTIDE SEQUENCE [LARGE SCALE GENOMIC DNA]</scope>
    <source>
        <strain evidence="2 3">Ve08.2h10</strain>
    </source>
</reference>
<proteinExistence type="predicted"/>
<dbReference type="EMBL" id="KN825847">
    <property type="protein sequence ID" value="KIK81192.1"/>
    <property type="molecule type" value="Genomic_DNA"/>
</dbReference>
<evidence type="ECO:0000256" key="1">
    <source>
        <dbReference type="SAM" id="MobiDB-lite"/>
    </source>
</evidence>
<dbReference type="HOGENOM" id="CLU_066687_1_0_1"/>
<gene>
    <name evidence="2" type="ORF">PAXRUDRAFT_15376</name>
</gene>
<dbReference type="AlphaFoldDB" id="A0A0D0CEM4"/>
<reference evidence="3" key="2">
    <citation type="submission" date="2015-01" db="EMBL/GenBank/DDBJ databases">
        <title>Evolutionary Origins and Diversification of the Mycorrhizal Mutualists.</title>
        <authorList>
            <consortium name="DOE Joint Genome Institute"/>
            <consortium name="Mycorrhizal Genomics Consortium"/>
            <person name="Kohler A."/>
            <person name="Kuo A."/>
            <person name="Nagy L.G."/>
            <person name="Floudas D."/>
            <person name="Copeland A."/>
            <person name="Barry K.W."/>
            <person name="Cichocki N."/>
            <person name="Veneault-Fourrey C."/>
            <person name="LaButti K."/>
            <person name="Lindquist E.A."/>
            <person name="Lipzen A."/>
            <person name="Lundell T."/>
            <person name="Morin E."/>
            <person name="Murat C."/>
            <person name="Riley R."/>
            <person name="Ohm R."/>
            <person name="Sun H."/>
            <person name="Tunlid A."/>
            <person name="Henrissat B."/>
            <person name="Grigoriev I.V."/>
            <person name="Hibbett D.S."/>
            <person name="Martin F."/>
        </authorList>
    </citation>
    <scope>NUCLEOTIDE SEQUENCE [LARGE SCALE GENOMIC DNA]</scope>
    <source>
        <strain evidence="3">Ve08.2h10</strain>
    </source>
</reference>
<accession>A0A0D0CEM4</accession>
<sequence length="194" mass="22325">MKAQKEAEHQRAEEEVRQKAEDEAKHKVEVEARRRVEVDAKAHAEEVVWVQCDRPGDVQSLWWRKQEEAMLPQARKKKAQMKSPVADEEEEDMEDSKAEENHDVLGALTEVLSVVVGEMWNMDADKRRVAAESHVPMERMLGTLEEIRGCLDPEFTPEEGLEEDFEEEEVVEAAEEKEALKGWSKEEAEVDKSV</sequence>
<evidence type="ECO:0000313" key="3">
    <source>
        <dbReference type="Proteomes" id="UP000054538"/>
    </source>
</evidence>
<protein>
    <submittedName>
        <fullName evidence="2">Uncharacterized protein</fullName>
    </submittedName>
</protein>
<keyword evidence="3" id="KW-1185">Reference proteome</keyword>
<name>A0A0D0CEM4_9AGAM</name>
<organism evidence="2 3">
    <name type="scientific">Paxillus rubicundulus Ve08.2h10</name>
    <dbReference type="NCBI Taxonomy" id="930991"/>
    <lineage>
        <taxon>Eukaryota</taxon>
        <taxon>Fungi</taxon>
        <taxon>Dikarya</taxon>
        <taxon>Basidiomycota</taxon>
        <taxon>Agaricomycotina</taxon>
        <taxon>Agaricomycetes</taxon>
        <taxon>Agaricomycetidae</taxon>
        <taxon>Boletales</taxon>
        <taxon>Paxilineae</taxon>
        <taxon>Paxillaceae</taxon>
        <taxon>Paxillus</taxon>
    </lineage>
</organism>
<evidence type="ECO:0000313" key="2">
    <source>
        <dbReference type="EMBL" id="KIK81192.1"/>
    </source>
</evidence>